<dbReference type="Proteomes" id="UP000028582">
    <property type="component" value="Unassembled WGS sequence"/>
</dbReference>
<feature type="transmembrane region" description="Helical" evidence="2">
    <location>
        <begin position="23"/>
        <end position="43"/>
    </location>
</feature>
<proteinExistence type="predicted"/>
<name>A0A080Z4W9_PHYNI</name>
<evidence type="ECO:0000256" key="2">
    <source>
        <dbReference type="SAM" id="Phobius"/>
    </source>
</evidence>
<evidence type="ECO:0000256" key="1">
    <source>
        <dbReference type="SAM" id="MobiDB-lite"/>
    </source>
</evidence>
<dbReference type="AlphaFoldDB" id="A0A080Z4W9"/>
<feature type="transmembrane region" description="Helical" evidence="2">
    <location>
        <begin position="50"/>
        <end position="69"/>
    </location>
</feature>
<feature type="region of interest" description="Disordered" evidence="1">
    <location>
        <begin position="317"/>
        <end position="337"/>
    </location>
</feature>
<keyword evidence="2" id="KW-1133">Transmembrane helix</keyword>
<evidence type="ECO:0000313" key="4">
    <source>
        <dbReference type="Proteomes" id="UP000028582"/>
    </source>
</evidence>
<dbReference type="EMBL" id="ANJA01003739">
    <property type="protein sequence ID" value="ETO61680.1"/>
    <property type="molecule type" value="Genomic_DNA"/>
</dbReference>
<feature type="transmembrane region" description="Helical" evidence="2">
    <location>
        <begin position="381"/>
        <end position="400"/>
    </location>
</feature>
<dbReference type="Gene3D" id="3.80.10.10">
    <property type="entry name" value="Ribonuclease Inhibitor"/>
    <property type="match status" value="1"/>
</dbReference>
<keyword evidence="2" id="KW-0812">Transmembrane</keyword>
<feature type="transmembrane region" description="Helical" evidence="2">
    <location>
        <begin position="75"/>
        <end position="99"/>
    </location>
</feature>
<reference evidence="3 4" key="1">
    <citation type="submission" date="2013-11" db="EMBL/GenBank/DDBJ databases">
        <title>The Genome Sequence of Phytophthora parasitica P1976.</title>
        <authorList>
            <consortium name="The Broad Institute Genomics Platform"/>
            <person name="Russ C."/>
            <person name="Tyler B."/>
            <person name="Panabieres F."/>
            <person name="Shan W."/>
            <person name="Tripathy S."/>
            <person name="Grunwald N."/>
            <person name="Machado M."/>
            <person name="Johnson C.S."/>
            <person name="Walker B."/>
            <person name="Young S."/>
            <person name="Zeng Q."/>
            <person name="Gargeya S."/>
            <person name="Fitzgerald M."/>
            <person name="Haas B."/>
            <person name="Abouelleil A."/>
            <person name="Allen A.W."/>
            <person name="Alvarado L."/>
            <person name="Arachchi H.M."/>
            <person name="Berlin A.M."/>
            <person name="Chapman S.B."/>
            <person name="Gainer-Dewar J."/>
            <person name="Goldberg J."/>
            <person name="Griggs A."/>
            <person name="Gujja S."/>
            <person name="Hansen M."/>
            <person name="Howarth C."/>
            <person name="Imamovic A."/>
            <person name="Ireland A."/>
            <person name="Larimer J."/>
            <person name="McCowan C."/>
            <person name="Murphy C."/>
            <person name="Pearson M."/>
            <person name="Poon T.W."/>
            <person name="Priest M."/>
            <person name="Roberts A."/>
            <person name="Saif S."/>
            <person name="Shea T."/>
            <person name="Sisk P."/>
            <person name="Sykes S."/>
            <person name="Wortman J."/>
            <person name="Nusbaum C."/>
            <person name="Birren B."/>
        </authorList>
    </citation>
    <scope>NUCLEOTIDE SEQUENCE [LARGE SCALE GENOMIC DNA]</scope>
    <source>
        <strain evidence="3 4">P1976</strain>
    </source>
</reference>
<feature type="transmembrane region" description="Helical" evidence="2">
    <location>
        <begin position="199"/>
        <end position="220"/>
    </location>
</feature>
<evidence type="ECO:0000313" key="3">
    <source>
        <dbReference type="EMBL" id="ETO61680.1"/>
    </source>
</evidence>
<gene>
    <name evidence="3" type="ORF">F444_20333</name>
</gene>
<dbReference type="InterPro" id="IPR032675">
    <property type="entry name" value="LRR_dom_sf"/>
</dbReference>
<feature type="transmembrane region" description="Helical" evidence="2">
    <location>
        <begin position="232"/>
        <end position="258"/>
    </location>
</feature>
<protein>
    <submittedName>
        <fullName evidence="3">Uncharacterized protein</fullName>
    </submittedName>
</protein>
<organism evidence="3 4">
    <name type="scientific">Phytophthora nicotianae P1976</name>
    <dbReference type="NCBI Taxonomy" id="1317066"/>
    <lineage>
        <taxon>Eukaryota</taxon>
        <taxon>Sar</taxon>
        <taxon>Stramenopiles</taxon>
        <taxon>Oomycota</taxon>
        <taxon>Peronosporomycetes</taxon>
        <taxon>Peronosporales</taxon>
        <taxon>Peronosporaceae</taxon>
        <taxon>Phytophthora</taxon>
    </lineage>
</organism>
<feature type="compositionally biased region" description="Polar residues" evidence="1">
    <location>
        <begin position="317"/>
        <end position="327"/>
    </location>
</feature>
<comment type="caution">
    <text evidence="3">The sequence shown here is derived from an EMBL/GenBank/DDBJ whole genome shotgun (WGS) entry which is preliminary data.</text>
</comment>
<accession>A0A080Z4W9</accession>
<dbReference type="OrthoDB" id="125370at2759"/>
<dbReference type="SUPFAM" id="SSF52058">
    <property type="entry name" value="L domain-like"/>
    <property type="match status" value="1"/>
</dbReference>
<sequence>MSRPTPWSASRGPQHIRLSTCGFAFWWFAIFTVHLVTCVYNIVYAKLYWGLEITMFSFYLAINGIGMSYQDFHSIAYVYMVLAAIHGMCALLMIVASLWHRKLVFMPKRRKAITKSAKTNRKNFNVVDNTSNSPTIQPPHPDRVIRFFSAMYHRLGSHHGILGVKGEHFHVVLICRELVELSLQTAQAIRMSKYLPRILLNRFYVSLLVINCWSSVFAYSRWFWRDEACRRFAAIVCDCVLNLMTTLGVSLIIMLSYINEFDIHNFDWRLLEDDAWVSQMLNEARIVLVMSWSDLATRAFFSLSLVATTGDMKELLQSSSKRQNRGTNAVGPSESLANILTGPNRELVDHRNNSNVRLVVRQSSYKSTGLRTRLARILLQGVHYAFGAWGIVVLILHVHASMQTPLFECTPKVYPMAGALPSCYTVTFDCYCMGITGLKSDVKREWEGFDRITAVKLRILHCQSLEVPHSFQDFSGLEDVVVYNSTILEWGDTAALTNTNHPKMKQITILRVNMTGGSLPLGLQSLDFPKYLGQINFSETNLATLPDDLDAKWPPNSVVQLENSQLVAVPAGLVRLQPYYLALTGNPITSVPPELFEGNIQYIFLGRTQVSELPENVTPISLTTLEITYTNISYFPSWIDPLVEVALDTFFYPLIVGGGSTYCSEVGKIMSGVTTNFNLSFRSDYSSLLMNASEPNWELLNLAVDCSPPLWKTQFSTDYFDATYGLET</sequence>
<keyword evidence="2" id="KW-0472">Membrane</keyword>